<dbReference type="KEGG" id="ddn:DND132_3289"/>
<protein>
    <submittedName>
        <fullName evidence="1">SEC-C motif domain protein</fullName>
    </submittedName>
</protein>
<proteinExistence type="predicted"/>
<dbReference type="InterPro" id="IPR004027">
    <property type="entry name" value="SEC_C_motif"/>
</dbReference>
<dbReference type="RefSeq" id="WP_014323916.1">
    <property type="nucleotide sequence ID" value="NC_016803.1"/>
</dbReference>
<dbReference type="Proteomes" id="UP000007845">
    <property type="component" value="Chromosome"/>
</dbReference>
<gene>
    <name evidence="1" type="ORF">DND132_3289</name>
</gene>
<reference evidence="1 2" key="1">
    <citation type="journal article" date="2011" name="J. Bacteriol.">
        <title>Genome sequence of the mercury-methylating strain Desulfovibrio desulfuricans ND132.</title>
        <authorList>
            <person name="Brown S.D."/>
            <person name="Gilmour C.C."/>
            <person name="Kucken A.M."/>
            <person name="Wall J.D."/>
            <person name="Elias D.A."/>
            <person name="Brandt C.C."/>
            <person name="Podar M."/>
            <person name="Chertkov O."/>
            <person name="Held B."/>
            <person name="Bruce D.C."/>
            <person name="Detter J.C."/>
            <person name="Tapia R."/>
            <person name="Han C.S."/>
            <person name="Goodwin L.A."/>
            <person name="Cheng J.F."/>
            <person name="Pitluck S."/>
            <person name="Woyke T."/>
            <person name="Mikhailova N."/>
            <person name="Ivanova N.N."/>
            <person name="Han J."/>
            <person name="Lucas S."/>
            <person name="Lapidus A.L."/>
            <person name="Land M.L."/>
            <person name="Hauser L.J."/>
            <person name="Palumbo A.V."/>
        </authorList>
    </citation>
    <scope>NUCLEOTIDE SEQUENCE [LARGE SCALE GENOMIC DNA]</scope>
    <source>
        <strain evidence="1 2">ND132</strain>
    </source>
</reference>
<dbReference type="AlphaFoldDB" id="F0JKP3"/>
<dbReference type="eggNOG" id="ENOG503108V">
    <property type="taxonomic scope" value="Bacteria"/>
</dbReference>
<accession>F0JKP3</accession>
<name>F0JKP3_9BACT</name>
<dbReference type="HOGENOM" id="CLU_111477_0_0_7"/>
<evidence type="ECO:0000313" key="1">
    <source>
        <dbReference type="EMBL" id="EGB16492.1"/>
    </source>
</evidence>
<dbReference type="Gene3D" id="3.10.450.50">
    <property type="match status" value="1"/>
</dbReference>
<evidence type="ECO:0000313" key="2">
    <source>
        <dbReference type="Proteomes" id="UP000007845"/>
    </source>
</evidence>
<dbReference type="OrthoDB" id="1551443at2"/>
<keyword evidence="2" id="KW-1185">Reference proteome</keyword>
<sequence>MEIVPPNITEEVKDFCSEISTGPLVYLSIQKEKYSLLDECFPNVQKKIEQDGGNILYGWKIWMIPNLFIEAEFHSIWESEQGDWIDITPNRSGENKILFLHDKNNGYNDKQVNNIRKNLSNNRLIDDYILINNALYHFTNYGENSFQRVRTFEDIDADILEWIYEWKESLEELIEIGNGPGCSCPCGSGLKYKKCHAKELRKMAAAIVKKFNADIRNK</sequence>
<dbReference type="Pfam" id="PF02810">
    <property type="entry name" value="SEC-C"/>
    <property type="match status" value="1"/>
</dbReference>
<dbReference type="EMBL" id="CP003220">
    <property type="protein sequence ID" value="EGB16492.1"/>
    <property type="molecule type" value="Genomic_DNA"/>
</dbReference>
<organism evidence="1 2">
    <name type="scientific">Pseudodesulfovibrio mercurii</name>
    <dbReference type="NCBI Taxonomy" id="641491"/>
    <lineage>
        <taxon>Bacteria</taxon>
        <taxon>Pseudomonadati</taxon>
        <taxon>Thermodesulfobacteriota</taxon>
        <taxon>Desulfovibrionia</taxon>
        <taxon>Desulfovibrionales</taxon>
        <taxon>Desulfovibrionaceae</taxon>
    </lineage>
</organism>